<feature type="compositionally biased region" description="Polar residues" evidence="1">
    <location>
        <begin position="425"/>
        <end position="440"/>
    </location>
</feature>
<comment type="caution">
    <text evidence="2">The sequence shown here is derived from an EMBL/GenBank/DDBJ whole genome shotgun (WGS) entry which is preliminary data.</text>
</comment>
<dbReference type="Proteomes" id="UP000784294">
    <property type="component" value="Unassembled WGS sequence"/>
</dbReference>
<evidence type="ECO:0000313" key="3">
    <source>
        <dbReference type="Proteomes" id="UP000784294"/>
    </source>
</evidence>
<organism evidence="2 3">
    <name type="scientific">Protopolystoma xenopodis</name>
    <dbReference type="NCBI Taxonomy" id="117903"/>
    <lineage>
        <taxon>Eukaryota</taxon>
        <taxon>Metazoa</taxon>
        <taxon>Spiralia</taxon>
        <taxon>Lophotrochozoa</taxon>
        <taxon>Platyhelminthes</taxon>
        <taxon>Monogenea</taxon>
        <taxon>Polyopisthocotylea</taxon>
        <taxon>Polystomatidea</taxon>
        <taxon>Polystomatidae</taxon>
        <taxon>Protopolystoma</taxon>
    </lineage>
</organism>
<feature type="region of interest" description="Disordered" evidence="1">
    <location>
        <begin position="425"/>
        <end position="490"/>
    </location>
</feature>
<feature type="region of interest" description="Disordered" evidence="1">
    <location>
        <begin position="250"/>
        <end position="302"/>
    </location>
</feature>
<accession>A0A448WBE0</accession>
<evidence type="ECO:0000313" key="2">
    <source>
        <dbReference type="EMBL" id="VEL07551.1"/>
    </source>
</evidence>
<keyword evidence="3" id="KW-1185">Reference proteome</keyword>
<feature type="compositionally biased region" description="Polar residues" evidence="1">
    <location>
        <begin position="448"/>
        <end position="457"/>
    </location>
</feature>
<feature type="compositionally biased region" description="Low complexity" evidence="1">
    <location>
        <begin position="573"/>
        <end position="583"/>
    </location>
</feature>
<feature type="compositionally biased region" description="Basic residues" evidence="1">
    <location>
        <begin position="558"/>
        <end position="572"/>
    </location>
</feature>
<sequence>METSGSLEVGSVAIGSPSSPLVATSVCQEAEDTRTHLIVSSSPLASSNANVDTVNVSVTASSSGASWNPGGHAVGHSDVSLPTPTSSSVSYCNSLSPLCASAPGLAASTSATDSARPPALTGVRSTEPYFPYKNHICPTIPQQPPPLASTLPPVVHAAATGQPWHELVLLVPSSWQPIAVSTDGPVTSASTLRGEPFANLTHSVDFGLPPSYAQSPDAPPYGKWPTTTAVSSMTAARDLTTIASLSTTVSNSVSSEPTPTPTQCPAPPFLPSPVEVDSSAPPTLDSPIFTPPRPPPRSIVHGQSKRNEASMNYEATPVGFSSSADCVTRSSGLISSPKASLPEALASTVVDAVIPSSDNVGGLYYRPRASLSSTGHLYTPHGILTPPNPQVVIASSPCTEPKLTRPAISGEVAAMSRHMASLTGQVSSISINGKTATQAEPRSRAHSPPQTLATDSHLNAIASSPPSPPPHQHRHHHHRHRAQQQHQTPKIHQENYRLSGYFSGCEEISELVTGQPRGLIRSQAYYPASCHSESMSAAAEISADTLEAKRAHHSHYLQYHHQHHQHHPHSQHHQSQAQHHLHQQMQPNIRYPQTLSHQSSAKSDVTTISSVPVLPPHSYPHQPGGVFVNPFNRTVQPTLVEATTISSMCTTIDQHDNAGTEDRGSISGVIGPLPRVGILESNFALTRGMPNDPAGYQQQQKQLTQQIGQFQHSRLGHQHTFDAPEASSFL</sequence>
<feature type="compositionally biased region" description="Basic residues" evidence="1">
    <location>
        <begin position="471"/>
        <end position="483"/>
    </location>
</feature>
<reference evidence="2" key="1">
    <citation type="submission" date="2018-11" db="EMBL/GenBank/DDBJ databases">
        <authorList>
            <consortium name="Pathogen Informatics"/>
        </authorList>
    </citation>
    <scope>NUCLEOTIDE SEQUENCE</scope>
</reference>
<proteinExistence type="predicted"/>
<gene>
    <name evidence="2" type="ORF">PXEA_LOCUS991</name>
</gene>
<name>A0A448WBE0_9PLAT</name>
<evidence type="ECO:0000256" key="1">
    <source>
        <dbReference type="SAM" id="MobiDB-lite"/>
    </source>
</evidence>
<dbReference type="EMBL" id="CAAALY010001981">
    <property type="protein sequence ID" value="VEL07551.1"/>
    <property type="molecule type" value="Genomic_DNA"/>
</dbReference>
<feature type="compositionally biased region" description="Pro residues" evidence="1">
    <location>
        <begin position="258"/>
        <end position="271"/>
    </location>
</feature>
<protein>
    <submittedName>
        <fullName evidence="2">Uncharacterized protein</fullName>
    </submittedName>
</protein>
<feature type="region of interest" description="Disordered" evidence="1">
    <location>
        <begin position="558"/>
        <end position="583"/>
    </location>
</feature>
<dbReference type="AlphaFoldDB" id="A0A448WBE0"/>